<dbReference type="EMBL" id="JASCZI010121795">
    <property type="protein sequence ID" value="MED6162970.1"/>
    <property type="molecule type" value="Genomic_DNA"/>
</dbReference>
<comment type="caution">
    <text evidence="1">The sequence shown here is derived from an EMBL/GenBank/DDBJ whole genome shotgun (WGS) entry which is preliminary data.</text>
</comment>
<organism evidence="1 2">
    <name type="scientific">Stylosanthes scabra</name>
    <dbReference type="NCBI Taxonomy" id="79078"/>
    <lineage>
        <taxon>Eukaryota</taxon>
        <taxon>Viridiplantae</taxon>
        <taxon>Streptophyta</taxon>
        <taxon>Embryophyta</taxon>
        <taxon>Tracheophyta</taxon>
        <taxon>Spermatophyta</taxon>
        <taxon>Magnoliopsida</taxon>
        <taxon>eudicotyledons</taxon>
        <taxon>Gunneridae</taxon>
        <taxon>Pentapetalae</taxon>
        <taxon>rosids</taxon>
        <taxon>fabids</taxon>
        <taxon>Fabales</taxon>
        <taxon>Fabaceae</taxon>
        <taxon>Papilionoideae</taxon>
        <taxon>50 kb inversion clade</taxon>
        <taxon>dalbergioids sensu lato</taxon>
        <taxon>Dalbergieae</taxon>
        <taxon>Pterocarpus clade</taxon>
        <taxon>Stylosanthes</taxon>
    </lineage>
</organism>
<proteinExistence type="predicted"/>
<accession>A0ABU6UR40</accession>
<evidence type="ECO:0000313" key="2">
    <source>
        <dbReference type="Proteomes" id="UP001341840"/>
    </source>
</evidence>
<protein>
    <submittedName>
        <fullName evidence="1">Uncharacterized protein</fullName>
    </submittedName>
</protein>
<gene>
    <name evidence="1" type="ORF">PIB30_075551</name>
</gene>
<name>A0ABU6UR40_9FABA</name>
<keyword evidence="2" id="KW-1185">Reference proteome</keyword>
<sequence>MLAATLNTARLHIGSRRLQLRGHDESKPTSFSYYTLTEPTLIARTNKSYLGSGNDSESGSRLRRGLIDNYDWVSPVMTAAPFLSEHNSSDPVSTCSGDYDRNSVTAATFTDDETHLEPTCK</sequence>
<dbReference type="Proteomes" id="UP001341840">
    <property type="component" value="Unassembled WGS sequence"/>
</dbReference>
<evidence type="ECO:0000313" key="1">
    <source>
        <dbReference type="EMBL" id="MED6162970.1"/>
    </source>
</evidence>
<reference evidence="1 2" key="1">
    <citation type="journal article" date="2023" name="Plants (Basel)">
        <title>Bridging the Gap: Combining Genomics and Transcriptomics Approaches to Understand Stylosanthes scabra, an Orphan Legume from the Brazilian Caatinga.</title>
        <authorList>
            <person name="Ferreira-Neto J.R.C."/>
            <person name="da Silva M.D."/>
            <person name="Binneck E."/>
            <person name="de Melo N.F."/>
            <person name="da Silva R.H."/>
            <person name="de Melo A.L.T.M."/>
            <person name="Pandolfi V."/>
            <person name="Bustamante F.O."/>
            <person name="Brasileiro-Vidal A.C."/>
            <person name="Benko-Iseppon A.M."/>
        </authorList>
    </citation>
    <scope>NUCLEOTIDE SEQUENCE [LARGE SCALE GENOMIC DNA]</scope>
    <source>
        <tissue evidence="1">Leaves</tissue>
    </source>
</reference>